<dbReference type="SMART" id="SM00320">
    <property type="entry name" value="WD40"/>
    <property type="match status" value="4"/>
</dbReference>
<dbReference type="InterPro" id="IPR036322">
    <property type="entry name" value="WD40_repeat_dom_sf"/>
</dbReference>
<name>K1X6M0_MARBU</name>
<dbReference type="SUPFAM" id="SSF50978">
    <property type="entry name" value="WD40 repeat-like"/>
    <property type="match status" value="1"/>
</dbReference>
<dbReference type="InterPro" id="IPR001680">
    <property type="entry name" value="WD40_rpt"/>
</dbReference>
<feature type="compositionally biased region" description="Polar residues" evidence="2">
    <location>
        <begin position="441"/>
        <end position="451"/>
    </location>
</feature>
<comment type="similarity">
    <text evidence="1">Belongs to the WD repeat LST8 family.</text>
</comment>
<feature type="compositionally biased region" description="Polar residues" evidence="2">
    <location>
        <begin position="392"/>
        <end position="408"/>
    </location>
</feature>
<dbReference type="HOGENOM" id="CLU_004531_0_0_1"/>
<keyword evidence="4" id="KW-1185">Reference proteome</keyword>
<feature type="region of interest" description="Disordered" evidence="2">
    <location>
        <begin position="1388"/>
        <end position="1408"/>
    </location>
</feature>
<dbReference type="PANTHER" id="PTHR19842:SF2">
    <property type="entry name" value="WD REPEAT PROTEIN (AFU_ORTHOLOGUE AFUA_5G04300)"/>
    <property type="match status" value="1"/>
</dbReference>
<accession>K1X6M0</accession>
<organism evidence="3 4">
    <name type="scientific">Marssonina brunnea f. sp. multigermtubi (strain MB_m1)</name>
    <name type="common">Marssonina leaf spot fungus</name>
    <dbReference type="NCBI Taxonomy" id="1072389"/>
    <lineage>
        <taxon>Eukaryota</taxon>
        <taxon>Fungi</taxon>
        <taxon>Dikarya</taxon>
        <taxon>Ascomycota</taxon>
        <taxon>Pezizomycotina</taxon>
        <taxon>Leotiomycetes</taxon>
        <taxon>Helotiales</taxon>
        <taxon>Drepanopezizaceae</taxon>
        <taxon>Drepanopeziza</taxon>
    </lineage>
</organism>
<dbReference type="PANTHER" id="PTHR19842">
    <property type="entry name" value="G BETA-LIKE PROTEIN GBL"/>
    <property type="match status" value="1"/>
</dbReference>
<dbReference type="InterPro" id="IPR037588">
    <property type="entry name" value="MLST8"/>
</dbReference>
<dbReference type="KEGG" id="mbe:MBM_05582"/>
<proteinExistence type="inferred from homology"/>
<dbReference type="InParanoid" id="K1X6M0"/>
<evidence type="ECO:0000313" key="3">
    <source>
        <dbReference type="EMBL" id="EKD16288.1"/>
    </source>
</evidence>
<evidence type="ECO:0000256" key="1">
    <source>
        <dbReference type="ARBA" id="ARBA00009890"/>
    </source>
</evidence>
<feature type="region of interest" description="Disordered" evidence="2">
    <location>
        <begin position="1"/>
        <end position="151"/>
    </location>
</feature>
<evidence type="ECO:0000313" key="4">
    <source>
        <dbReference type="Proteomes" id="UP000006753"/>
    </source>
</evidence>
<dbReference type="InterPro" id="IPR015943">
    <property type="entry name" value="WD40/YVTN_repeat-like_dom_sf"/>
</dbReference>
<feature type="compositionally biased region" description="Polar residues" evidence="2">
    <location>
        <begin position="1389"/>
        <end position="1403"/>
    </location>
</feature>
<dbReference type="GO" id="GO:0031931">
    <property type="term" value="C:TORC1 complex"/>
    <property type="evidence" value="ECO:0007669"/>
    <property type="project" value="InterPro"/>
</dbReference>
<dbReference type="STRING" id="1072389.K1X6M0"/>
<dbReference type="GO" id="GO:0031929">
    <property type="term" value="P:TOR signaling"/>
    <property type="evidence" value="ECO:0007669"/>
    <property type="project" value="InterPro"/>
</dbReference>
<protein>
    <submittedName>
        <fullName evidence="3">WD repeat domain-containing protein</fullName>
    </submittedName>
</protein>
<feature type="compositionally biased region" description="Polar residues" evidence="2">
    <location>
        <begin position="367"/>
        <end position="377"/>
    </location>
</feature>
<feature type="compositionally biased region" description="Low complexity" evidence="2">
    <location>
        <begin position="45"/>
        <end position="56"/>
    </location>
</feature>
<dbReference type="EMBL" id="JH921439">
    <property type="protein sequence ID" value="EKD16288.1"/>
    <property type="molecule type" value="Genomic_DNA"/>
</dbReference>
<dbReference type="GO" id="GO:0032956">
    <property type="term" value="P:regulation of actin cytoskeleton organization"/>
    <property type="evidence" value="ECO:0007669"/>
    <property type="project" value="TreeGrafter"/>
</dbReference>
<dbReference type="GO" id="GO:0031932">
    <property type="term" value="C:TORC2 complex"/>
    <property type="evidence" value="ECO:0007669"/>
    <property type="project" value="InterPro"/>
</dbReference>
<feature type="region of interest" description="Disordered" evidence="2">
    <location>
        <begin position="306"/>
        <end position="477"/>
    </location>
</feature>
<dbReference type="GeneID" id="18761517"/>
<dbReference type="Proteomes" id="UP000006753">
    <property type="component" value="Unassembled WGS sequence"/>
</dbReference>
<evidence type="ECO:0000256" key="2">
    <source>
        <dbReference type="SAM" id="MobiDB-lite"/>
    </source>
</evidence>
<sequence length="1434" mass="158801">MAPFNRPAMAPPLRSTNENDPIDLTSDGEDTSYLPLARNPINFLPSSPSSAPIPTSFDGLPNPDVFVRKSRPQDMNGHSGTQRPPPQNRSSSRRNYQIVPSRGNEKERGSQSHNAVSAYPPNIENDRPPISGGSAPVMNQSVKRKRPDTSPTAAFPALTSLHAASLPPTSKKLANSSRNPIPASSNLTLITGETRSVASGAYTTSSPNQLAKVDSQAYAPRMEHVLQTQVLAHVHSAVKPFDRTLSHTQRTEIGQTVASKLVSQPSFMQNYVENGKKISPDYERRIAQDARNFVSEEVKKILDRFEAESSGTSKENSPAPTAFAKAPSFANGTRDGMEHGSENHRSPSEENSIQQPSLKLRPRRSTSRSTGNGNALATSEAVKGRGAVSDSMDLTYSSARPSDTNSLPPGQYSKRRRRRRTQVQIALDNSLRDSDKGKNLSADSSGQSTPQRQEKRRRRTKLQMEEARASEAAARGFPTSSFQQATPNVEHFGTTSQVLAKGNFARAAGTQPTLAAPVYRCPANSYSPDDYDLRPYIPYRRRQRLRKQLMRPSVLKQLSNVELEFIQGPNFHCDFSDGELRLLCDAIIKILHIPWYDVSKGISGLMKAYHSNTSKILREFEKSGRKTFGHGRYEILRTRNPQAIFDFLEDTRNRNVGKEVDFYIASGNICNGPTSITALLRERESHGITPVRSRRGQNSSKVMFQNHFEDSLIRLSEWTDCSGDISSIAWTSENAFIGGALAHSDSHNMQYNKPGNLLVGSLLLDTIRSYPNHKTARPLVAQQENAENALASMRTTQSPWLYDSVVSTAHCEYNGYSFTASFDGTVKVWSVAPDGSSMTLRGTWKHEGKVNFVVTSPHHDRIATAFETNCNAVRIYNFDPQDISNSSYDDYCGNKTAVPADELGRREKWAYHPATMQWGKSPGVVHMLLVGYSPRSDFGDEHDIPEEKRNTGELCMWNSLTSEKVLITSAKTQNVFEVIWHPTQPIFVAATSPCGTYDTEKTRTQIRLFGQSVTGQFSNMKTLDCPALDINELTIMPNSNIDSFVSASCTDGLTYVWDTIRGDQPIHVLQHGESLDNPDPDQPREIGDSGVKFAAWGRSPDRFYTGGSDGMVKAWNIRAPPGHAFVRNVLSVSGGISTGVFNRDCSRLLIGDATGKVYFLGIDDGDIAEDFKPTQLACPKQPVAFGSQLPAGIKRPKVIIPHAEPPPPLSSDPMDPDLLEEVNEPTGAELSREYLDRGILEKYPNAAFPNSQHAVFQGPAYLDSGLFNFESHVGGDATQELVPMVMEKQQFFVNEQEPPRALPCLRIPQTPSDHYQHQANVALDFDFAALSLEDQKSLLRDEVELYWDDYDFEFERLPSKTHWLRREKAGKNKASKNKAARAYDWDAQHVQSPTSEPPTSSVQHGGLLAEPPIAYDHQLSSLPNDIFSGKATLE</sequence>
<dbReference type="Gene3D" id="2.130.10.10">
    <property type="entry name" value="YVTN repeat-like/Quinoprotein amine dehydrogenase"/>
    <property type="match status" value="1"/>
</dbReference>
<feature type="compositionally biased region" description="Polar residues" evidence="2">
    <location>
        <begin position="309"/>
        <end position="319"/>
    </location>
</feature>
<gene>
    <name evidence="3" type="ORF">MBM_05582</name>
</gene>
<dbReference type="eggNOG" id="ENOG502RZG9">
    <property type="taxonomic scope" value="Eukaryota"/>
</dbReference>
<reference evidence="3 4" key="1">
    <citation type="journal article" date="2012" name="BMC Genomics">
        <title>Sequencing the genome of Marssonina brunnea reveals fungus-poplar co-evolution.</title>
        <authorList>
            <person name="Zhu S."/>
            <person name="Cao Y.-Z."/>
            <person name="Jiang C."/>
            <person name="Tan B.-Y."/>
            <person name="Wang Z."/>
            <person name="Feng S."/>
            <person name="Zhang L."/>
            <person name="Su X.-H."/>
            <person name="Brejova B."/>
            <person name="Vinar T."/>
            <person name="Xu M."/>
            <person name="Wang M.-X."/>
            <person name="Zhang S.-G."/>
            <person name="Huang M.-R."/>
            <person name="Wu R."/>
            <person name="Zhou Y."/>
        </authorList>
    </citation>
    <scope>NUCLEOTIDE SEQUENCE [LARGE SCALE GENOMIC DNA]</scope>
    <source>
        <strain evidence="3 4">MB_m1</strain>
    </source>
</reference>
<dbReference type="OrthoDB" id="10248252at2759"/>
<feature type="compositionally biased region" description="Basic and acidic residues" evidence="2">
    <location>
        <begin position="335"/>
        <end position="348"/>
    </location>
</feature>